<protein>
    <submittedName>
        <fullName evidence="4">Quinone oxidoreductase</fullName>
    </submittedName>
</protein>
<dbReference type="GO" id="GO:0003960">
    <property type="term" value="F:quinone reductase (NADPH) activity"/>
    <property type="evidence" value="ECO:0007669"/>
    <property type="project" value="InterPro"/>
</dbReference>
<dbReference type="InterPro" id="IPR036291">
    <property type="entry name" value="NAD(P)-bd_dom_sf"/>
</dbReference>
<accession>A0A838LA61</accession>
<dbReference type="GO" id="GO:0035925">
    <property type="term" value="F:mRNA 3'-UTR AU-rich region binding"/>
    <property type="evidence" value="ECO:0007669"/>
    <property type="project" value="TreeGrafter"/>
</dbReference>
<evidence type="ECO:0000256" key="2">
    <source>
        <dbReference type="ARBA" id="ARBA00023002"/>
    </source>
</evidence>
<reference evidence="4 5" key="1">
    <citation type="submission" date="2020-07" db="EMBL/GenBank/DDBJ databases">
        <authorList>
            <person name="Sun Q."/>
        </authorList>
    </citation>
    <scope>NUCLEOTIDE SEQUENCE [LARGE SCALE GENOMIC DNA]</scope>
    <source>
        <strain evidence="4 5">CGMCC 1.13654</strain>
    </source>
</reference>
<dbReference type="SUPFAM" id="SSF51735">
    <property type="entry name" value="NAD(P)-binding Rossmann-fold domains"/>
    <property type="match status" value="1"/>
</dbReference>
<dbReference type="Gene3D" id="3.40.50.720">
    <property type="entry name" value="NAD(P)-binding Rossmann-like Domain"/>
    <property type="match status" value="1"/>
</dbReference>
<evidence type="ECO:0000256" key="1">
    <source>
        <dbReference type="ARBA" id="ARBA00022857"/>
    </source>
</evidence>
<dbReference type="Pfam" id="PF00107">
    <property type="entry name" value="ADH_zinc_N"/>
    <property type="match status" value="1"/>
</dbReference>
<dbReference type="InterPro" id="IPR013154">
    <property type="entry name" value="ADH-like_N"/>
</dbReference>
<dbReference type="Proteomes" id="UP000570166">
    <property type="component" value="Unassembled WGS sequence"/>
</dbReference>
<dbReference type="Gene3D" id="3.90.180.10">
    <property type="entry name" value="Medium-chain alcohol dehydrogenases, catalytic domain"/>
    <property type="match status" value="1"/>
</dbReference>
<dbReference type="FunFam" id="3.40.50.720:FF:000053">
    <property type="entry name" value="Quinone oxidoreductase 1"/>
    <property type="match status" value="1"/>
</dbReference>
<keyword evidence="1" id="KW-0521">NADP</keyword>
<dbReference type="InterPro" id="IPR047618">
    <property type="entry name" value="QOR-like"/>
</dbReference>
<dbReference type="GO" id="GO:0005829">
    <property type="term" value="C:cytosol"/>
    <property type="evidence" value="ECO:0007669"/>
    <property type="project" value="TreeGrafter"/>
</dbReference>
<dbReference type="InterPro" id="IPR020843">
    <property type="entry name" value="ER"/>
</dbReference>
<dbReference type="Pfam" id="PF08240">
    <property type="entry name" value="ADH_N"/>
    <property type="match status" value="1"/>
</dbReference>
<evidence type="ECO:0000313" key="4">
    <source>
        <dbReference type="EMBL" id="MBA2936151.1"/>
    </source>
</evidence>
<dbReference type="RefSeq" id="WP_160364034.1">
    <property type="nucleotide sequence ID" value="NZ_JACEIB010000027.1"/>
</dbReference>
<dbReference type="SUPFAM" id="SSF50129">
    <property type="entry name" value="GroES-like"/>
    <property type="match status" value="1"/>
</dbReference>
<dbReference type="AlphaFoldDB" id="A0A838LA61"/>
<dbReference type="InterPro" id="IPR011032">
    <property type="entry name" value="GroES-like_sf"/>
</dbReference>
<keyword evidence="2" id="KW-0560">Oxidoreductase</keyword>
<comment type="caution">
    <text evidence="4">The sequence shown here is derived from an EMBL/GenBank/DDBJ whole genome shotgun (WGS) entry which is preliminary data.</text>
</comment>
<feature type="domain" description="Enoyl reductase (ER)" evidence="3">
    <location>
        <begin position="12"/>
        <end position="322"/>
    </location>
</feature>
<name>A0A838LA61_9SPHN</name>
<sequence>MSDFRMIVRRHGGPERIEREEIAPTEPGAGEARIRQTAIGLNFIDTYHRTGLYPVDLPSGLGNEAAGVVEAVGDGVTDLKVGDRAAYALGKPGSYATVRTVPADLLVPLPDTVDDRTAAAAMLKGMTAAYLIGPCAKIEAGQHVLVHAAAGGVGSILVQWLGAIGATVIAHAGSEEKAVIAKQLGAHHAFSCPMDELAARVREITDGRGVEAVLDGVGKASWDASIGSIAIRGIVVTYGNASGPVPPIDPLVLSKAGSIFVTRPTLFSYASDAAERRDLAGRLFERIGNGLTIPIGRIFALADAADAHRALESRSTTGSTLLLP</sequence>
<evidence type="ECO:0000313" key="5">
    <source>
        <dbReference type="Proteomes" id="UP000570166"/>
    </source>
</evidence>
<dbReference type="GO" id="GO:0070402">
    <property type="term" value="F:NADPH binding"/>
    <property type="evidence" value="ECO:0007669"/>
    <property type="project" value="TreeGrafter"/>
</dbReference>
<dbReference type="EMBL" id="JACEIB010000027">
    <property type="protein sequence ID" value="MBA2936151.1"/>
    <property type="molecule type" value="Genomic_DNA"/>
</dbReference>
<dbReference type="PANTHER" id="PTHR48106:SF13">
    <property type="entry name" value="QUINONE OXIDOREDUCTASE-RELATED"/>
    <property type="match status" value="1"/>
</dbReference>
<proteinExistence type="predicted"/>
<dbReference type="InterPro" id="IPR013149">
    <property type="entry name" value="ADH-like_C"/>
</dbReference>
<evidence type="ECO:0000259" key="3">
    <source>
        <dbReference type="SMART" id="SM00829"/>
    </source>
</evidence>
<dbReference type="SMART" id="SM00829">
    <property type="entry name" value="PKS_ER"/>
    <property type="match status" value="1"/>
</dbReference>
<dbReference type="PANTHER" id="PTHR48106">
    <property type="entry name" value="QUINONE OXIDOREDUCTASE PIG3-RELATED"/>
    <property type="match status" value="1"/>
</dbReference>
<keyword evidence="5" id="KW-1185">Reference proteome</keyword>
<dbReference type="CDD" id="cd05286">
    <property type="entry name" value="QOR2"/>
    <property type="match status" value="1"/>
</dbReference>
<organism evidence="4 5">
    <name type="scientific">Sphingomonas chungangi</name>
    <dbReference type="NCBI Taxonomy" id="2683589"/>
    <lineage>
        <taxon>Bacteria</taxon>
        <taxon>Pseudomonadati</taxon>
        <taxon>Pseudomonadota</taxon>
        <taxon>Alphaproteobacteria</taxon>
        <taxon>Sphingomonadales</taxon>
        <taxon>Sphingomonadaceae</taxon>
        <taxon>Sphingomonas</taxon>
    </lineage>
</organism>
<gene>
    <name evidence="4" type="ORF">HZF05_18875</name>
</gene>